<evidence type="ECO:0000256" key="1">
    <source>
        <dbReference type="ARBA" id="ARBA00022574"/>
    </source>
</evidence>
<dbReference type="Pfam" id="PF00400">
    <property type="entry name" value="WD40"/>
    <property type="match status" value="3"/>
</dbReference>
<dbReference type="PROSITE" id="PS50082">
    <property type="entry name" value="WD_REPEATS_2"/>
    <property type="match status" value="2"/>
</dbReference>
<organism evidence="5 6">
    <name type="scientific">Rhizoctonia solani</name>
    <dbReference type="NCBI Taxonomy" id="456999"/>
    <lineage>
        <taxon>Eukaryota</taxon>
        <taxon>Fungi</taxon>
        <taxon>Dikarya</taxon>
        <taxon>Basidiomycota</taxon>
        <taxon>Agaricomycotina</taxon>
        <taxon>Agaricomycetes</taxon>
        <taxon>Cantharellales</taxon>
        <taxon>Ceratobasidiaceae</taxon>
        <taxon>Rhizoctonia</taxon>
    </lineage>
</organism>
<dbReference type="EMBL" id="JACYCD010000053">
    <property type="protein sequence ID" value="KAF8705206.1"/>
    <property type="molecule type" value="Genomic_DNA"/>
</dbReference>
<dbReference type="InterPro" id="IPR036322">
    <property type="entry name" value="WD40_repeat_dom_sf"/>
</dbReference>
<sequence>MAKRARIASGHRPVPDHSPEKTESAATPLEGPKPDTALPSTFKIVVGTYEKLLYGLEGRIEDAPKSGDLSGRELAINLKPVFIFPAHVACVRAVAASPQGGKWLATGSTDEIVKVWDLRRRKEVGGLVQHQGSITRLSFPSRSHLLSASEDGTLSLFSTRDWALLRTLKGHKGKVNDVSMHPSGKLALSVGKDRTLRMWDMMRGKGSASTKLGKEGELVRWSVSGKIFVVQTGPSLEIYQTDMTLLHTTMHPSRIHDIKFWTPDDEPLQELLLVAAEDKFVTVYRIGHEEQSIKTIAKFGGHSSRVKALDILPLVNSGSKHQKVTLMSTASSDGKILVYNLSQVPTCSKETDTVPELKPMASYDTKGSRLVCLTMADGDPPNNPGVSLGKRAAE</sequence>
<dbReference type="InterPro" id="IPR015943">
    <property type="entry name" value="WD40/YVTN_repeat-like_dom_sf"/>
</dbReference>
<evidence type="ECO:0000256" key="4">
    <source>
        <dbReference type="SAM" id="MobiDB-lite"/>
    </source>
</evidence>
<proteinExistence type="predicted"/>
<dbReference type="Proteomes" id="UP000602905">
    <property type="component" value="Unassembled WGS sequence"/>
</dbReference>
<dbReference type="PANTHER" id="PTHR44675">
    <property type="entry name" value="PAK1 INTERACTING PROTEIN 1"/>
    <property type="match status" value="1"/>
</dbReference>
<protein>
    <submittedName>
        <fullName evidence="5">WD40 repeat-like protein</fullName>
    </submittedName>
</protein>
<evidence type="ECO:0000256" key="2">
    <source>
        <dbReference type="ARBA" id="ARBA00022737"/>
    </source>
</evidence>
<dbReference type="PROSITE" id="PS00678">
    <property type="entry name" value="WD_REPEATS_1"/>
    <property type="match status" value="2"/>
</dbReference>
<feature type="region of interest" description="Disordered" evidence="4">
    <location>
        <begin position="1"/>
        <end position="37"/>
    </location>
</feature>
<feature type="non-terminal residue" evidence="5">
    <location>
        <position position="394"/>
    </location>
</feature>
<accession>A0A8H7LW56</accession>
<evidence type="ECO:0000256" key="3">
    <source>
        <dbReference type="PROSITE-ProRule" id="PRU00221"/>
    </source>
</evidence>
<evidence type="ECO:0000313" key="6">
    <source>
        <dbReference type="Proteomes" id="UP000602905"/>
    </source>
</evidence>
<gene>
    <name evidence="5" type="ORF">RHS03_05571</name>
</gene>
<dbReference type="InterPro" id="IPR019775">
    <property type="entry name" value="WD40_repeat_CS"/>
</dbReference>
<dbReference type="Gene3D" id="2.130.10.10">
    <property type="entry name" value="YVTN repeat-like/Quinoprotein amine dehydrogenase"/>
    <property type="match status" value="2"/>
</dbReference>
<dbReference type="SUPFAM" id="SSF50978">
    <property type="entry name" value="WD40 repeat-like"/>
    <property type="match status" value="1"/>
</dbReference>
<feature type="compositionally biased region" description="Basic and acidic residues" evidence="4">
    <location>
        <begin position="13"/>
        <end position="23"/>
    </location>
</feature>
<dbReference type="SMART" id="SM00320">
    <property type="entry name" value="WD40"/>
    <property type="match status" value="5"/>
</dbReference>
<dbReference type="PROSITE" id="PS50294">
    <property type="entry name" value="WD_REPEATS_REGION"/>
    <property type="match status" value="2"/>
</dbReference>
<dbReference type="OrthoDB" id="308449at2759"/>
<feature type="repeat" description="WD" evidence="3">
    <location>
        <begin position="84"/>
        <end position="126"/>
    </location>
</feature>
<dbReference type="InterPro" id="IPR051959">
    <property type="entry name" value="PAK1-Kinase_Regulator"/>
</dbReference>
<evidence type="ECO:0000313" key="5">
    <source>
        <dbReference type="EMBL" id="KAF8705206.1"/>
    </source>
</evidence>
<dbReference type="PANTHER" id="PTHR44675:SF1">
    <property type="entry name" value="P21-ACTIVATED PROTEIN KINASE-INTERACTING PROTEIN 1"/>
    <property type="match status" value="1"/>
</dbReference>
<feature type="repeat" description="WD" evidence="3">
    <location>
        <begin position="168"/>
        <end position="209"/>
    </location>
</feature>
<dbReference type="AlphaFoldDB" id="A0A8H7LW56"/>
<comment type="caution">
    <text evidence="5">The sequence shown here is derived from an EMBL/GenBank/DDBJ whole genome shotgun (WGS) entry which is preliminary data.</text>
</comment>
<keyword evidence="2" id="KW-0677">Repeat</keyword>
<reference evidence="5" key="1">
    <citation type="submission" date="2020-09" db="EMBL/GenBank/DDBJ databases">
        <title>Comparative genome analyses of four rice-infecting Rhizoctonia solani isolates reveal extensive enrichment of homogalacturonan modification genes.</title>
        <authorList>
            <person name="Lee D.-Y."/>
            <person name="Jeon J."/>
            <person name="Kim K.-T."/>
            <person name="Cheong K."/>
            <person name="Song H."/>
            <person name="Choi G."/>
            <person name="Ko J."/>
            <person name="Opiyo S.O."/>
            <person name="Zuo S."/>
            <person name="Madhav S."/>
            <person name="Lee Y.-H."/>
            <person name="Wang G.-L."/>
        </authorList>
    </citation>
    <scope>NUCLEOTIDE SEQUENCE</scope>
    <source>
        <strain evidence="5">AG1-IA WGL</strain>
    </source>
</reference>
<dbReference type="InterPro" id="IPR001680">
    <property type="entry name" value="WD40_rpt"/>
</dbReference>
<name>A0A8H7LW56_9AGAM</name>
<keyword evidence="1 3" id="KW-0853">WD repeat</keyword>